<dbReference type="Proteomes" id="UP001055879">
    <property type="component" value="Linkage Group LG01"/>
</dbReference>
<evidence type="ECO:0000313" key="1">
    <source>
        <dbReference type="EMBL" id="KAI3772256.1"/>
    </source>
</evidence>
<evidence type="ECO:0000313" key="2">
    <source>
        <dbReference type="Proteomes" id="UP001055879"/>
    </source>
</evidence>
<protein>
    <submittedName>
        <fullName evidence="1">Uncharacterized protein</fullName>
    </submittedName>
</protein>
<reference evidence="1 2" key="2">
    <citation type="journal article" date="2022" name="Mol. Ecol. Resour.">
        <title>The genomes of chicory, endive, great burdock and yacon provide insights into Asteraceae paleo-polyploidization history and plant inulin production.</title>
        <authorList>
            <person name="Fan W."/>
            <person name="Wang S."/>
            <person name="Wang H."/>
            <person name="Wang A."/>
            <person name="Jiang F."/>
            <person name="Liu H."/>
            <person name="Zhao H."/>
            <person name="Xu D."/>
            <person name="Zhang Y."/>
        </authorList>
    </citation>
    <scope>NUCLEOTIDE SEQUENCE [LARGE SCALE GENOMIC DNA]</scope>
    <source>
        <strain evidence="2">cv. Niubang</strain>
    </source>
</reference>
<sequence length="326" mass="35719">MKAHKDDTWDFTTKLDTFDLVSFVDKGNEKEVWGSSTQEANMHYPSSHGKCYKNNSMISLWILDEHHESPKNDESQRGITRGNLVFETVTSAESLIMPSPPANLGSTDAGGVDSVVQTILRTTEIATNELLVTGPTTGTFSPIHGGKRKWVGDSEDGSIDKPSTNNSHLRTWSQFPKQLDNLSELPSYFFKVEEDGKGDSLSKDKKFNLSAMNKQEKGASSTKNDRFELLSSPVEDKEDDEGDSATRNAHLDGPSHGKGNEDDGVIFFNPGVNQLAAGGDLCFTRFSSVKNVSLNQQGVICRAIIPYCTCSAPFISFVSGHGFYGF</sequence>
<keyword evidence="2" id="KW-1185">Reference proteome</keyword>
<gene>
    <name evidence="1" type="ORF">L6452_03438</name>
</gene>
<name>A0ACB9FNF6_ARCLA</name>
<accession>A0ACB9FNF6</accession>
<organism evidence="1 2">
    <name type="scientific">Arctium lappa</name>
    <name type="common">Greater burdock</name>
    <name type="synonym">Lappa major</name>
    <dbReference type="NCBI Taxonomy" id="4217"/>
    <lineage>
        <taxon>Eukaryota</taxon>
        <taxon>Viridiplantae</taxon>
        <taxon>Streptophyta</taxon>
        <taxon>Embryophyta</taxon>
        <taxon>Tracheophyta</taxon>
        <taxon>Spermatophyta</taxon>
        <taxon>Magnoliopsida</taxon>
        <taxon>eudicotyledons</taxon>
        <taxon>Gunneridae</taxon>
        <taxon>Pentapetalae</taxon>
        <taxon>asterids</taxon>
        <taxon>campanulids</taxon>
        <taxon>Asterales</taxon>
        <taxon>Asteraceae</taxon>
        <taxon>Carduoideae</taxon>
        <taxon>Cardueae</taxon>
        <taxon>Arctiinae</taxon>
        <taxon>Arctium</taxon>
    </lineage>
</organism>
<proteinExistence type="predicted"/>
<reference evidence="2" key="1">
    <citation type="journal article" date="2022" name="Mol. Ecol. Resour.">
        <title>The genomes of chicory, endive, great burdock and yacon provide insights into Asteraceae palaeo-polyploidization history and plant inulin production.</title>
        <authorList>
            <person name="Fan W."/>
            <person name="Wang S."/>
            <person name="Wang H."/>
            <person name="Wang A."/>
            <person name="Jiang F."/>
            <person name="Liu H."/>
            <person name="Zhao H."/>
            <person name="Xu D."/>
            <person name="Zhang Y."/>
        </authorList>
    </citation>
    <scope>NUCLEOTIDE SEQUENCE [LARGE SCALE GENOMIC DNA]</scope>
    <source>
        <strain evidence="2">cv. Niubang</strain>
    </source>
</reference>
<comment type="caution">
    <text evidence="1">The sequence shown here is derived from an EMBL/GenBank/DDBJ whole genome shotgun (WGS) entry which is preliminary data.</text>
</comment>
<dbReference type="EMBL" id="CM042047">
    <property type="protein sequence ID" value="KAI3772256.1"/>
    <property type="molecule type" value="Genomic_DNA"/>
</dbReference>